<dbReference type="InterPro" id="IPR029044">
    <property type="entry name" value="Nucleotide-diphossugar_trans"/>
</dbReference>
<dbReference type="EMBL" id="JAUSVV010000002">
    <property type="protein sequence ID" value="MDQ0442016.1"/>
    <property type="molecule type" value="Genomic_DNA"/>
</dbReference>
<feature type="domain" description="Glycosyltransferase 2-like" evidence="1">
    <location>
        <begin position="5"/>
        <end position="156"/>
    </location>
</feature>
<dbReference type="Proteomes" id="UP001236369">
    <property type="component" value="Unassembled WGS sequence"/>
</dbReference>
<dbReference type="PANTHER" id="PTHR48090">
    <property type="entry name" value="UNDECAPRENYL-PHOSPHATE 4-DEOXY-4-FORMAMIDO-L-ARABINOSE TRANSFERASE-RELATED"/>
    <property type="match status" value="1"/>
</dbReference>
<evidence type="ECO:0000313" key="2">
    <source>
        <dbReference type="EMBL" id="MDQ0442016.1"/>
    </source>
</evidence>
<comment type="caution">
    <text evidence="2">The sequence shown here is derived from an EMBL/GenBank/DDBJ whole genome shotgun (WGS) entry which is preliminary data.</text>
</comment>
<dbReference type="SUPFAM" id="SSF53448">
    <property type="entry name" value="Nucleotide-diphospho-sugar transferases"/>
    <property type="match status" value="1"/>
</dbReference>
<evidence type="ECO:0000313" key="3">
    <source>
        <dbReference type="Proteomes" id="UP001236369"/>
    </source>
</evidence>
<dbReference type="InterPro" id="IPR001173">
    <property type="entry name" value="Glyco_trans_2-like"/>
</dbReference>
<dbReference type="Pfam" id="PF00535">
    <property type="entry name" value="Glycos_transf_2"/>
    <property type="match status" value="1"/>
</dbReference>
<dbReference type="Gene3D" id="3.90.550.10">
    <property type="entry name" value="Spore Coat Polysaccharide Biosynthesis Protein SpsA, Chain A"/>
    <property type="match status" value="1"/>
</dbReference>
<reference evidence="2 3" key="1">
    <citation type="submission" date="2023-07" db="EMBL/GenBank/DDBJ databases">
        <title>Genomic Encyclopedia of Type Strains, Phase IV (KMG-IV): sequencing the most valuable type-strain genomes for metagenomic binning, comparative biology and taxonomic classification.</title>
        <authorList>
            <person name="Goeker M."/>
        </authorList>
    </citation>
    <scope>NUCLEOTIDE SEQUENCE [LARGE SCALE GENOMIC DNA]</scope>
    <source>
        <strain evidence="2 3">DSM 19562</strain>
    </source>
</reference>
<dbReference type="PANTHER" id="PTHR48090:SF7">
    <property type="entry name" value="RFBJ PROTEIN"/>
    <property type="match status" value="1"/>
</dbReference>
<dbReference type="RefSeq" id="WP_238249703.1">
    <property type="nucleotide sequence ID" value="NZ_BPQX01000033.1"/>
</dbReference>
<organism evidence="2 3">
    <name type="scientific">Methylobacterium persicinum</name>
    <dbReference type="NCBI Taxonomy" id="374426"/>
    <lineage>
        <taxon>Bacteria</taxon>
        <taxon>Pseudomonadati</taxon>
        <taxon>Pseudomonadota</taxon>
        <taxon>Alphaproteobacteria</taxon>
        <taxon>Hyphomicrobiales</taxon>
        <taxon>Methylobacteriaceae</taxon>
        <taxon>Methylobacterium</taxon>
    </lineage>
</organism>
<dbReference type="InterPro" id="IPR050256">
    <property type="entry name" value="Glycosyltransferase_2"/>
</dbReference>
<keyword evidence="3" id="KW-1185">Reference proteome</keyword>
<name>A0ABU0HKG0_9HYPH</name>
<gene>
    <name evidence="2" type="ORF">QO016_001499</name>
</gene>
<evidence type="ECO:0000259" key="1">
    <source>
        <dbReference type="Pfam" id="PF00535"/>
    </source>
</evidence>
<dbReference type="CDD" id="cd04179">
    <property type="entry name" value="DPM_DPG-synthase_like"/>
    <property type="match status" value="1"/>
</dbReference>
<sequence>MYPVSVVIPTLNEAESIGSVIREIPRDYAGDIIIADSGSTDGTPDIARRAGARVVAAGRGYGRACALGAAAARPESRVIVYLDGDGADRGDLIERIAGPVLAGTQDLVLASRTLGQREKGSMLWHQVLAGRLAGIGIGLRYGVRYTDMCAFRAIGRAALADLALNELTYGWNIEMQMKAARAGLRIAEVPMPYRCRLGGSSKVAGSLAGTMRASTRIIATYLRVASSKVPSVEKRDGTEGGR</sequence>
<proteinExistence type="predicted"/>
<accession>A0ABU0HKG0</accession>
<protein>
    <submittedName>
        <fullName evidence="2">Glycosyltransferase involved in cell wall biosynthesis</fullName>
    </submittedName>
</protein>